<dbReference type="PANTHER" id="PTHR12475:SF4">
    <property type="entry name" value="PROTEIN THEM6"/>
    <property type="match status" value="1"/>
</dbReference>
<dbReference type="PANTHER" id="PTHR12475">
    <property type="match status" value="1"/>
</dbReference>
<dbReference type="InParanoid" id="A0A286UB18"/>
<evidence type="ECO:0000313" key="4">
    <source>
        <dbReference type="Proteomes" id="UP000217199"/>
    </source>
</evidence>
<keyword evidence="4" id="KW-1185">Reference proteome</keyword>
<evidence type="ECO:0000313" key="3">
    <source>
        <dbReference type="EMBL" id="PAV16759.1"/>
    </source>
</evidence>
<dbReference type="Gene3D" id="3.10.129.10">
    <property type="entry name" value="Hotdog Thioesterase"/>
    <property type="match status" value="1"/>
</dbReference>
<proteinExistence type="inferred from homology"/>
<dbReference type="InterPro" id="IPR029069">
    <property type="entry name" value="HotDog_dom_sf"/>
</dbReference>
<sequence>MSIFGSAKDYIVRFLTADSSRSVLPFVPRPLRFIFLLVLLLNIRSLPLVWHLRVFRPALLARLKAITLFSPTKKEEWLDSLCPVGESPFSLICTYDTWASPDESDYNIHLSNSSYAKLADMTRLKFALAHFSTVFRDDCWIALGATHLRFIKEIPLGAKYQIRMYVGSWDSKWLYIVARYVTKKSESSKKRTDKLLEAKAALKDSVASGSGSSTSIPIPSVHTPGADALPTDPSRSGSATPSTGLGGTNTDISKSVRPPLMGLKSLFEEGEDETLHCIAVNECVFKHGRMTVPPELIFAAAGCGSSPEQWDKVNSLRTERKNENKGEKDVEEWSMRDLMSGKWREIPEGGRWWQDAMGQFENERLKRLSVLKGLREGMETARYL</sequence>
<evidence type="ECO:0000256" key="2">
    <source>
        <dbReference type="SAM" id="MobiDB-lite"/>
    </source>
</evidence>
<dbReference type="AlphaFoldDB" id="A0A286UB18"/>
<feature type="compositionally biased region" description="Polar residues" evidence="2">
    <location>
        <begin position="233"/>
        <end position="253"/>
    </location>
</feature>
<comment type="caution">
    <text evidence="3">The sequence shown here is derived from an EMBL/GenBank/DDBJ whole genome shotgun (WGS) entry which is preliminary data.</text>
</comment>
<feature type="compositionally biased region" description="Low complexity" evidence="2">
    <location>
        <begin position="206"/>
        <end position="221"/>
    </location>
</feature>
<dbReference type="SUPFAM" id="SSF54637">
    <property type="entry name" value="Thioesterase/thiol ester dehydrase-isomerase"/>
    <property type="match status" value="1"/>
</dbReference>
<gene>
    <name evidence="3" type="ORF">PNOK_0837900</name>
</gene>
<dbReference type="InterPro" id="IPR051490">
    <property type="entry name" value="THEM6_lcsJ_thioesterase"/>
</dbReference>
<protein>
    <submittedName>
        <fullName evidence="3">Uncharacterized protein</fullName>
    </submittedName>
</protein>
<dbReference type="EMBL" id="NBII01000008">
    <property type="protein sequence ID" value="PAV16759.1"/>
    <property type="molecule type" value="Genomic_DNA"/>
</dbReference>
<feature type="region of interest" description="Disordered" evidence="2">
    <location>
        <begin position="206"/>
        <end position="256"/>
    </location>
</feature>
<reference evidence="3 4" key="1">
    <citation type="journal article" date="2017" name="Mol. Ecol.">
        <title>Comparative and population genomic landscape of Phellinus noxius: A hypervariable fungus causing root rot in trees.</title>
        <authorList>
            <person name="Chung C.L."/>
            <person name="Lee T.J."/>
            <person name="Akiba M."/>
            <person name="Lee H.H."/>
            <person name="Kuo T.H."/>
            <person name="Liu D."/>
            <person name="Ke H.M."/>
            <person name="Yokoi T."/>
            <person name="Roa M.B."/>
            <person name="Lu M.J."/>
            <person name="Chang Y.Y."/>
            <person name="Ann P.J."/>
            <person name="Tsai J.N."/>
            <person name="Chen C.Y."/>
            <person name="Tzean S.S."/>
            <person name="Ota Y."/>
            <person name="Hattori T."/>
            <person name="Sahashi N."/>
            <person name="Liou R.F."/>
            <person name="Kikuchi T."/>
            <person name="Tsai I.J."/>
        </authorList>
    </citation>
    <scope>NUCLEOTIDE SEQUENCE [LARGE SCALE GENOMIC DNA]</scope>
    <source>
        <strain evidence="3 4">FFPRI411160</strain>
    </source>
</reference>
<evidence type="ECO:0000256" key="1">
    <source>
        <dbReference type="ARBA" id="ARBA00038476"/>
    </source>
</evidence>
<accession>A0A286UB18</accession>
<organism evidence="3 4">
    <name type="scientific">Pyrrhoderma noxium</name>
    <dbReference type="NCBI Taxonomy" id="2282107"/>
    <lineage>
        <taxon>Eukaryota</taxon>
        <taxon>Fungi</taxon>
        <taxon>Dikarya</taxon>
        <taxon>Basidiomycota</taxon>
        <taxon>Agaricomycotina</taxon>
        <taxon>Agaricomycetes</taxon>
        <taxon>Hymenochaetales</taxon>
        <taxon>Hymenochaetaceae</taxon>
        <taxon>Pyrrhoderma</taxon>
    </lineage>
</organism>
<name>A0A286UB18_9AGAM</name>
<dbReference type="Pfam" id="PF13279">
    <property type="entry name" value="4HBT_2"/>
    <property type="match status" value="1"/>
</dbReference>
<dbReference type="Proteomes" id="UP000217199">
    <property type="component" value="Unassembled WGS sequence"/>
</dbReference>
<dbReference type="OrthoDB" id="265761at2759"/>
<comment type="similarity">
    <text evidence="1">Belongs to the lcsJ thioesterase family.</text>
</comment>